<dbReference type="SUPFAM" id="SSF48452">
    <property type="entry name" value="TPR-like"/>
    <property type="match status" value="1"/>
</dbReference>
<sequence>HTPEPSVFIDENYAKHTMFTLNFFLRLFKFSMIGLIGTGTVVWTAFEGAHMWVEKVALAPESDEEAKKWEWDVEQEKWTGGGTGGTDPALGFKGRHAVRSSWIAQNWGVGSSSSIMGSTALSGKGSFGSGRMNIVEASLEYAQNFLNIALEIALGKEPSKVLRPQTMADLLVRHASIMERMGTQDALFEARSEFQRVWARVSGQGPEASRVALKLGDLNYRLGDAEDALAWWARSIQMIDSDDSKSVPPIPIIPASMPPSPLAQRTLASALVSLSAYYATSGQLREAQGTQESALNLLRSIRVTNTASSLTPPQALHALYILHRSALISVHLAEVLYALRSPIDMSVQWLKRAAQSSERVALTLTGLPSTHPDAPQSKVPHPPSSEAPLRSIYSKSPSMSKPAKSLLRDARRSAAEAWNLVGVLNEAQGGPRSMETALECYERALGWAGVGADKAGGIGKAGEGIQEAEWKVLWGNYVRVREA</sequence>
<dbReference type="InParanoid" id="W4KJQ3"/>
<keyword evidence="2" id="KW-0812">Transmembrane</keyword>
<dbReference type="AlphaFoldDB" id="W4KJQ3"/>
<gene>
    <name evidence="3" type="ORF">HETIRDRAFT_237955</name>
</gene>
<accession>W4KJQ3</accession>
<reference evidence="3 4" key="1">
    <citation type="journal article" date="2012" name="New Phytol.">
        <title>Insight into trade-off between wood decay and parasitism from the genome of a fungal forest pathogen.</title>
        <authorList>
            <person name="Olson A."/>
            <person name="Aerts A."/>
            <person name="Asiegbu F."/>
            <person name="Belbahri L."/>
            <person name="Bouzid O."/>
            <person name="Broberg A."/>
            <person name="Canback B."/>
            <person name="Coutinho P.M."/>
            <person name="Cullen D."/>
            <person name="Dalman K."/>
            <person name="Deflorio G."/>
            <person name="van Diepen L.T."/>
            <person name="Dunand C."/>
            <person name="Duplessis S."/>
            <person name="Durling M."/>
            <person name="Gonthier P."/>
            <person name="Grimwood J."/>
            <person name="Fossdal C.G."/>
            <person name="Hansson D."/>
            <person name="Henrissat B."/>
            <person name="Hietala A."/>
            <person name="Himmelstrand K."/>
            <person name="Hoffmeister D."/>
            <person name="Hogberg N."/>
            <person name="James T.Y."/>
            <person name="Karlsson M."/>
            <person name="Kohler A."/>
            <person name="Kues U."/>
            <person name="Lee Y.H."/>
            <person name="Lin Y.C."/>
            <person name="Lind M."/>
            <person name="Lindquist E."/>
            <person name="Lombard V."/>
            <person name="Lucas S."/>
            <person name="Lunden K."/>
            <person name="Morin E."/>
            <person name="Murat C."/>
            <person name="Park J."/>
            <person name="Raffaello T."/>
            <person name="Rouze P."/>
            <person name="Salamov A."/>
            <person name="Schmutz J."/>
            <person name="Solheim H."/>
            <person name="Stahlberg J."/>
            <person name="Velez H."/>
            <person name="de Vries R.P."/>
            <person name="Wiebenga A."/>
            <person name="Woodward S."/>
            <person name="Yakovlev I."/>
            <person name="Garbelotto M."/>
            <person name="Martin F."/>
            <person name="Grigoriev I.V."/>
            <person name="Stenlid J."/>
        </authorList>
    </citation>
    <scope>NUCLEOTIDE SEQUENCE [LARGE SCALE GENOMIC DNA]</scope>
    <source>
        <strain evidence="3 4">TC 32-1</strain>
    </source>
</reference>
<keyword evidence="2" id="KW-1133">Transmembrane helix</keyword>
<organism evidence="3 4">
    <name type="scientific">Heterobasidion irregulare (strain TC 32-1)</name>
    <dbReference type="NCBI Taxonomy" id="747525"/>
    <lineage>
        <taxon>Eukaryota</taxon>
        <taxon>Fungi</taxon>
        <taxon>Dikarya</taxon>
        <taxon>Basidiomycota</taxon>
        <taxon>Agaricomycotina</taxon>
        <taxon>Agaricomycetes</taxon>
        <taxon>Russulales</taxon>
        <taxon>Bondarzewiaceae</taxon>
        <taxon>Heterobasidion</taxon>
        <taxon>Heterobasidion annosum species complex</taxon>
    </lineage>
</organism>
<dbReference type="EMBL" id="KI925455">
    <property type="protein sequence ID" value="ETW85929.1"/>
    <property type="molecule type" value="Genomic_DNA"/>
</dbReference>
<protein>
    <submittedName>
        <fullName evidence="3">Uncharacterized protein</fullName>
    </submittedName>
</protein>
<keyword evidence="4" id="KW-1185">Reference proteome</keyword>
<dbReference type="Gene3D" id="1.25.40.10">
    <property type="entry name" value="Tetratricopeptide repeat domain"/>
    <property type="match status" value="1"/>
</dbReference>
<name>W4KJQ3_HETIT</name>
<dbReference type="HOGENOM" id="CLU_034949_0_0_1"/>
<proteinExistence type="predicted"/>
<feature type="non-terminal residue" evidence="3">
    <location>
        <position position="1"/>
    </location>
</feature>
<dbReference type="Proteomes" id="UP000030671">
    <property type="component" value="Unassembled WGS sequence"/>
</dbReference>
<feature type="transmembrane region" description="Helical" evidence="2">
    <location>
        <begin position="23"/>
        <end position="46"/>
    </location>
</feature>
<dbReference type="KEGG" id="hir:HETIRDRAFT_237955"/>
<evidence type="ECO:0000313" key="3">
    <source>
        <dbReference type="EMBL" id="ETW85929.1"/>
    </source>
</evidence>
<evidence type="ECO:0000256" key="2">
    <source>
        <dbReference type="SAM" id="Phobius"/>
    </source>
</evidence>
<feature type="region of interest" description="Disordered" evidence="1">
    <location>
        <begin position="366"/>
        <end position="401"/>
    </location>
</feature>
<dbReference type="InterPro" id="IPR011990">
    <property type="entry name" value="TPR-like_helical_dom_sf"/>
</dbReference>
<evidence type="ECO:0000256" key="1">
    <source>
        <dbReference type="SAM" id="MobiDB-lite"/>
    </source>
</evidence>
<dbReference type="GeneID" id="20668797"/>
<keyword evidence="2" id="KW-0472">Membrane</keyword>
<dbReference type="RefSeq" id="XP_009542732.1">
    <property type="nucleotide sequence ID" value="XM_009544437.1"/>
</dbReference>
<evidence type="ECO:0000313" key="4">
    <source>
        <dbReference type="Proteomes" id="UP000030671"/>
    </source>
</evidence>
<dbReference type="OrthoDB" id="2524554at2759"/>
<feature type="non-terminal residue" evidence="3">
    <location>
        <position position="483"/>
    </location>
</feature>
<dbReference type="eggNOG" id="ENOG502S7VV">
    <property type="taxonomic scope" value="Eukaryota"/>
</dbReference>